<dbReference type="Proteomes" id="UP001604277">
    <property type="component" value="Unassembled WGS sequence"/>
</dbReference>
<evidence type="ECO:0000313" key="1">
    <source>
        <dbReference type="EMBL" id="KAL2559053.1"/>
    </source>
</evidence>
<evidence type="ECO:0000313" key="3">
    <source>
        <dbReference type="Proteomes" id="UP001604277"/>
    </source>
</evidence>
<evidence type="ECO:0000313" key="2">
    <source>
        <dbReference type="EMBL" id="KAL2559321.1"/>
    </source>
</evidence>
<gene>
    <name evidence="1" type="ORF">Fot_03792</name>
    <name evidence="2" type="ORF">Fot_04060</name>
</gene>
<keyword evidence="3" id="KW-1185">Reference proteome</keyword>
<accession>A0ABD1XBH6</accession>
<organism evidence="2 3">
    <name type="scientific">Forsythia ovata</name>
    <dbReference type="NCBI Taxonomy" id="205694"/>
    <lineage>
        <taxon>Eukaryota</taxon>
        <taxon>Viridiplantae</taxon>
        <taxon>Streptophyta</taxon>
        <taxon>Embryophyta</taxon>
        <taxon>Tracheophyta</taxon>
        <taxon>Spermatophyta</taxon>
        <taxon>Magnoliopsida</taxon>
        <taxon>eudicotyledons</taxon>
        <taxon>Gunneridae</taxon>
        <taxon>Pentapetalae</taxon>
        <taxon>asterids</taxon>
        <taxon>lamiids</taxon>
        <taxon>Lamiales</taxon>
        <taxon>Oleaceae</taxon>
        <taxon>Forsythieae</taxon>
        <taxon>Forsythia</taxon>
    </lineage>
</organism>
<dbReference type="EMBL" id="JBFOLJ010000001">
    <property type="protein sequence ID" value="KAL2559053.1"/>
    <property type="molecule type" value="Genomic_DNA"/>
</dbReference>
<sequence>MFSCLISSLCLAEGVPLLPHEEIEIPEPPINKWTLGNPMARQGADNPAPIPVAKTGRLLHQIFTQLSEQEGPCYCARESTCVIISLAVQRRDHHGRYRLTLYRLESTQKHFHADSKPISKYQTIEQLLMFNAP</sequence>
<reference evidence="3" key="1">
    <citation type="submission" date="2024-07" db="EMBL/GenBank/DDBJ databases">
        <title>Two chromosome-level genome assemblies of Korean endemic species Abeliophyllum distichum and Forsythia ovata (Oleaceae).</title>
        <authorList>
            <person name="Jang H."/>
        </authorList>
    </citation>
    <scope>NUCLEOTIDE SEQUENCE [LARGE SCALE GENOMIC DNA]</scope>
</reference>
<dbReference type="EMBL" id="JBFOLJ010000001">
    <property type="protein sequence ID" value="KAL2559321.1"/>
    <property type="molecule type" value="Genomic_DNA"/>
</dbReference>
<proteinExistence type="predicted"/>
<comment type="caution">
    <text evidence="2">The sequence shown here is derived from an EMBL/GenBank/DDBJ whole genome shotgun (WGS) entry which is preliminary data.</text>
</comment>
<dbReference type="AlphaFoldDB" id="A0ABD1XBH6"/>
<reference evidence="2" key="2">
    <citation type="submission" date="2024-07" db="EMBL/GenBank/DDBJ databases">
        <title>Two chromosome-level genome assemblies of Korean endemic species Abeliophyllum distichum and Forsythia ovata (Oleaceae).</title>
        <authorList>
            <person name="Mun J.H."/>
        </authorList>
    </citation>
    <scope>NUCLEOTIDE SEQUENCE</scope>
    <source>
        <strain evidence="2">KNKB202402200001</strain>
        <tissue evidence="2">Leaf</tissue>
    </source>
</reference>
<name>A0ABD1XBH6_9LAMI</name>
<protein>
    <submittedName>
        <fullName evidence="2">Uncharacterized protein</fullName>
    </submittedName>
</protein>